<reference evidence="4" key="1">
    <citation type="journal article" date="2019" name="Gigascience">
        <title>De novo genome assembly of the endangered Acer yangbiense, a plant species with extremely small populations endemic to Yunnan Province, China.</title>
        <authorList>
            <person name="Yang J."/>
            <person name="Wariss H.M."/>
            <person name="Tao L."/>
            <person name="Zhang R."/>
            <person name="Yun Q."/>
            <person name="Hollingsworth P."/>
            <person name="Dao Z."/>
            <person name="Luo G."/>
            <person name="Guo H."/>
            <person name="Ma Y."/>
            <person name="Sun W."/>
        </authorList>
    </citation>
    <scope>NUCLEOTIDE SEQUENCE [LARGE SCALE GENOMIC DNA]</scope>
    <source>
        <strain evidence="4">cv. br00</strain>
    </source>
</reference>
<dbReference type="EMBL" id="VDCV01000010">
    <property type="protein sequence ID" value="KAB5538918.1"/>
    <property type="molecule type" value="Genomic_DNA"/>
</dbReference>
<keyword evidence="2" id="KW-0131">Cell cycle</keyword>
<keyword evidence="4" id="KW-1185">Reference proteome</keyword>
<dbReference type="Proteomes" id="UP000326939">
    <property type="component" value="Chromosome 10"/>
</dbReference>
<dbReference type="AlphaFoldDB" id="A0A5N5L8Q0"/>
<dbReference type="GO" id="GO:0006357">
    <property type="term" value="P:regulation of transcription by RNA polymerase II"/>
    <property type="evidence" value="ECO:0007669"/>
    <property type="project" value="InterPro"/>
</dbReference>
<evidence type="ECO:0000256" key="2">
    <source>
        <dbReference type="ARBA" id="ARBA00023306"/>
    </source>
</evidence>
<accession>A0A5N5L8Q0</accession>
<sequence>MATGQVLFHRFYGKKSFAHFNVKKFAELKIELSKTVRNILKEMGFVCHAEHPRKFISNYPATLGTPQQLRQEAWNLANDSCSDCISFLRPAIAVHKIAKFQAPFPENQPWWKALDAEKSGIDEVCKVLAHLYSPPQAQYISVCKDGKFSSSNMSSDSQLQPVLKLDGAWWIA</sequence>
<dbReference type="GO" id="GO:0051301">
    <property type="term" value="P:cell division"/>
    <property type="evidence" value="ECO:0007669"/>
    <property type="project" value="UniProtKB-KW"/>
</dbReference>
<organism evidence="3 4">
    <name type="scientific">Salix brachista</name>
    <dbReference type="NCBI Taxonomy" id="2182728"/>
    <lineage>
        <taxon>Eukaryota</taxon>
        <taxon>Viridiplantae</taxon>
        <taxon>Streptophyta</taxon>
        <taxon>Embryophyta</taxon>
        <taxon>Tracheophyta</taxon>
        <taxon>Spermatophyta</taxon>
        <taxon>Magnoliopsida</taxon>
        <taxon>eudicotyledons</taxon>
        <taxon>Gunneridae</taxon>
        <taxon>Pentapetalae</taxon>
        <taxon>rosids</taxon>
        <taxon>fabids</taxon>
        <taxon>Malpighiales</taxon>
        <taxon>Salicaceae</taxon>
        <taxon>Saliceae</taxon>
        <taxon>Salix</taxon>
    </lineage>
</organism>
<dbReference type="SUPFAM" id="SSF47954">
    <property type="entry name" value="Cyclin-like"/>
    <property type="match status" value="1"/>
</dbReference>
<comment type="caution">
    <text evidence="3">The sequence shown here is derived from an EMBL/GenBank/DDBJ whole genome shotgun (WGS) entry which is preliminary data.</text>
</comment>
<dbReference type="InterPro" id="IPR043198">
    <property type="entry name" value="Cyclin/Ssn8"/>
</dbReference>
<dbReference type="Gene3D" id="1.10.472.10">
    <property type="entry name" value="Cyclin-like"/>
    <property type="match status" value="1"/>
</dbReference>
<protein>
    <submittedName>
        <fullName evidence="3">Uncharacterized protein</fullName>
    </submittedName>
</protein>
<dbReference type="GO" id="GO:0016538">
    <property type="term" value="F:cyclin-dependent protein serine/threonine kinase regulator activity"/>
    <property type="evidence" value="ECO:0007669"/>
    <property type="project" value="InterPro"/>
</dbReference>
<evidence type="ECO:0000313" key="3">
    <source>
        <dbReference type="EMBL" id="KAB5538918.1"/>
    </source>
</evidence>
<evidence type="ECO:0000256" key="1">
    <source>
        <dbReference type="ARBA" id="ARBA00022618"/>
    </source>
</evidence>
<name>A0A5N5L8Q0_9ROSI</name>
<dbReference type="PANTHER" id="PTHR10026">
    <property type="entry name" value="CYCLIN"/>
    <property type="match status" value="1"/>
</dbReference>
<evidence type="ECO:0000313" key="4">
    <source>
        <dbReference type="Proteomes" id="UP000326939"/>
    </source>
</evidence>
<gene>
    <name evidence="3" type="ORF">DKX38_016451</name>
</gene>
<proteinExistence type="predicted"/>
<dbReference type="InterPro" id="IPR036915">
    <property type="entry name" value="Cyclin-like_sf"/>
</dbReference>
<keyword evidence="1" id="KW-0132">Cell division</keyword>